<name>A0ABW5LGA6_9FLAO</name>
<keyword evidence="3 6" id="KW-0812">Transmembrane</keyword>
<keyword evidence="2" id="KW-1003">Cell membrane</keyword>
<feature type="transmembrane region" description="Helical" evidence="6">
    <location>
        <begin position="47"/>
        <end position="65"/>
    </location>
</feature>
<dbReference type="PANTHER" id="PTHR39087">
    <property type="entry name" value="UPF0104 MEMBRANE PROTEIN MJ1595"/>
    <property type="match status" value="1"/>
</dbReference>
<dbReference type="NCBIfam" id="TIGR00374">
    <property type="entry name" value="flippase-like domain"/>
    <property type="match status" value="1"/>
</dbReference>
<gene>
    <name evidence="7" type="ORF">ACFSR1_11665</name>
</gene>
<dbReference type="Pfam" id="PF03706">
    <property type="entry name" value="LPG_synthase_TM"/>
    <property type="match status" value="1"/>
</dbReference>
<dbReference type="InterPro" id="IPR022791">
    <property type="entry name" value="L-PG_synthase/AglD"/>
</dbReference>
<sequence>MNPKILKFLKIILPFLLGVFLIWYFLSSATPEYRQELLRNIKNADPIWVILSLALGIISHLSRAYRWKFLLKPLGYNPKLYNSFMAVMAGYLANLGVPRSGEILRGFTVSTYEKIPFEKAFGTIVSERITDLIMLILVTSSTGILQTEYLLNFLEEKDINPLLTLGIILALILCGFLGLQILKKSSNKWIVKIRDFGMGLLDGMKSIFSMKQKVAFLFHTLLIWFLYISMFYVIKFAVPNLSNASIGVILVAFVVGSFSMSTTNGGIGILPFPIVVGAVFVFFGFEKSDGEAFGWILWGSQTAINIIVGALSFLFLPILNRGKKTQ</sequence>
<evidence type="ECO:0000256" key="4">
    <source>
        <dbReference type="ARBA" id="ARBA00022989"/>
    </source>
</evidence>
<evidence type="ECO:0000256" key="3">
    <source>
        <dbReference type="ARBA" id="ARBA00022692"/>
    </source>
</evidence>
<evidence type="ECO:0000256" key="6">
    <source>
        <dbReference type="SAM" id="Phobius"/>
    </source>
</evidence>
<dbReference type="RefSeq" id="WP_378292647.1">
    <property type="nucleotide sequence ID" value="NZ_JBHULE010000019.1"/>
</dbReference>
<accession>A0ABW5LGA6</accession>
<reference evidence="8" key="1">
    <citation type="journal article" date="2019" name="Int. J. Syst. Evol. Microbiol.">
        <title>The Global Catalogue of Microorganisms (GCM) 10K type strain sequencing project: providing services to taxonomists for standard genome sequencing and annotation.</title>
        <authorList>
            <consortium name="The Broad Institute Genomics Platform"/>
            <consortium name="The Broad Institute Genome Sequencing Center for Infectious Disease"/>
            <person name="Wu L."/>
            <person name="Ma J."/>
        </authorList>
    </citation>
    <scope>NUCLEOTIDE SEQUENCE [LARGE SCALE GENOMIC DNA]</scope>
    <source>
        <strain evidence="8">KCTC 52274</strain>
    </source>
</reference>
<feature type="transmembrane region" description="Helical" evidence="6">
    <location>
        <begin position="240"/>
        <end position="258"/>
    </location>
</feature>
<feature type="transmembrane region" description="Helical" evidence="6">
    <location>
        <begin position="214"/>
        <end position="234"/>
    </location>
</feature>
<keyword evidence="5 6" id="KW-0472">Membrane</keyword>
<organism evidence="7 8">
    <name type="scientific">Aquimarina rubra</name>
    <dbReference type="NCBI Taxonomy" id="1920033"/>
    <lineage>
        <taxon>Bacteria</taxon>
        <taxon>Pseudomonadati</taxon>
        <taxon>Bacteroidota</taxon>
        <taxon>Flavobacteriia</taxon>
        <taxon>Flavobacteriales</taxon>
        <taxon>Flavobacteriaceae</taxon>
        <taxon>Aquimarina</taxon>
    </lineage>
</organism>
<evidence type="ECO:0000256" key="2">
    <source>
        <dbReference type="ARBA" id="ARBA00022475"/>
    </source>
</evidence>
<keyword evidence="4 6" id="KW-1133">Transmembrane helix</keyword>
<feature type="transmembrane region" description="Helical" evidence="6">
    <location>
        <begin position="163"/>
        <end position="182"/>
    </location>
</feature>
<feature type="transmembrane region" description="Helical" evidence="6">
    <location>
        <begin position="265"/>
        <end position="283"/>
    </location>
</feature>
<evidence type="ECO:0000256" key="5">
    <source>
        <dbReference type="ARBA" id="ARBA00023136"/>
    </source>
</evidence>
<dbReference type="EMBL" id="JBHULE010000019">
    <property type="protein sequence ID" value="MFD2563326.1"/>
    <property type="molecule type" value="Genomic_DNA"/>
</dbReference>
<dbReference type="Proteomes" id="UP001597319">
    <property type="component" value="Unassembled WGS sequence"/>
</dbReference>
<feature type="transmembrane region" description="Helical" evidence="6">
    <location>
        <begin position="6"/>
        <end position="26"/>
    </location>
</feature>
<protein>
    <submittedName>
        <fullName evidence="7">YbhN family protein</fullName>
    </submittedName>
</protein>
<proteinExistence type="predicted"/>
<keyword evidence="8" id="KW-1185">Reference proteome</keyword>
<comment type="subcellular location">
    <subcellularLocation>
        <location evidence="1">Cell membrane</location>
        <topology evidence="1">Multi-pass membrane protein</topology>
    </subcellularLocation>
</comment>
<evidence type="ECO:0000313" key="7">
    <source>
        <dbReference type="EMBL" id="MFD2563326.1"/>
    </source>
</evidence>
<feature type="transmembrane region" description="Helical" evidence="6">
    <location>
        <begin position="295"/>
        <end position="319"/>
    </location>
</feature>
<feature type="transmembrane region" description="Helical" evidence="6">
    <location>
        <begin position="80"/>
        <end position="97"/>
    </location>
</feature>
<evidence type="ECO:0000256" key="1">
    <source>
        <dbReference type="ARBA" id="ARBA00004651"/>
    </source>
</evidence>
<dbReference type="PANTHER" id="PTHR39087:SF2">
    <property type="entry name" value="UPF0104 MEMBRANE PROTEIN MJ1595"/>
    <property type="match status" value="1"/>
</dbReference>
<evidence type="ECO:0000313" key="8">
    <source>
        <dbReference type="Proteomes" id="UP001597319"/>
    </source>
</evidence>
<comment type="caution">
    <text evidence="7">The sequence shown here is derived from an EMBL/GenBank/DDBJ whole genome shotgun (WGS) entry which is preliminary data.</text>
</comment>